<comment type="caution">
    <text evidence="4">The sequence shown here is derived from an EMBL/GenBank/DDBJ whole genome shotgun (WGS) entry which is preliminary data.</text>
</comment>
<dbReference type="AlphaFoldDB" id="A0A922L7D2"/>
<evidence type="ECO:0000256" key="3">
    <source>
        <dbReference type="PIRNR" id="PIRNR006221"/>
    </source>
</evidence>
<evidence type="ECO:0000256" key="1">
    <source>
        <dbReference type="ARBA" id="ARBA00011961"/>
    </source>
</evidence>
<dbReference type="Gene3D" id="3.30.200.20">
    <property type="entry name" value="Phosphorylase Kinase, domain 1"/>
    <property type="match status" value="1"/>
</dbReference>
<evidence type="ECO:0000256" key="2">
    <source>
        <dbReference type="ARBA" id="ARBA00048655"/>
    </source>
</evidence>
<sequence length="351" mass="40740">MDLFTEIQDRLETKKFLKTAQTFHDGYISNGNWFYFNSASFETDDGIIFVKTNYEDIALDMLNGEFSSLQKIAETQTICTPKPYFVIADPNSNGGALIVEYLNMQPVTNWKKLGSNLADLHLFNSVLGRKKLRLESWIGKPLTSQLPENIEFTINKNIKLNIPCDIIEKVDHVEEFGFYSTTCCGKIPQNNEWHDNWIEFYARNRLKQQVDLVIENFGNRKIIEYWSELQLKIDKFFIDVIDNIEPALLHGDLWSGNVTQIVNGDPVIFDPASFYGHSEYELSISKLFGGFSSIFYDEYFNKIPQQKGFKKRSELYTLFHLLNHWNHFGGSYANQSIDLMKKITSYVFNIN</sequence>
<reference evidence="4" key="2">
    <citation type="journal article" date="2022" name="Res Sq">
        <title>Comparative Genomics Reveals Insights into the Divergent Evolution of Astigmatic Mites and Household Pest Adaptations.</title>
        <authorList>
            <person name="Xiong Q."/>
            <person name="Wan A.T.-Y."/>
            <person name="Liu X.-Y."/>
            <person name="Fung C.S.-H."/>
            <person name="Xiao X."/>
            <person name="Malainual N."/>
            <person name="Hou J."/>
            <person name="Wang L."/>
            <person name="Wang M."/>
            <person name="Yang K."/>
            <person name="Cui Y."/>
            <person name="Leung E."/>
            <person name="Nong W."/>
            <person name="Shin S.-K."/>
            <person name="Au S."/>
            <person name="Jeong K.Y."/>
            <person name="Chew F.T."/>
            <person name="Hui J."/>
            <person name="Leung T.F."/>
            <person name="Tungtrongchitr A."/>
            <person name="Zhong N."/>
            <person name="Liu Z."/>
            <person name="Tsui S."/>
        </authorList>
    </citation>
    <scope>NUCLEOTIDE SEQUENCE</scope>
    <source>
        <strain evidence="4">Derf</strain>
        <tissue evidence="4">Whole organism</tissue>
    </source>
</reference>
<dbReference type="InterPro" id="IPR016477">
    <property type="entry name" value="Fructo-/Ketosamine-3-kinase"/>
</dbReference>
<keyword evidence="3" id="KW-0808">Transferase</keyword>
<comment type="similarity">
    <text evidence="3">Belongs to the fructosamine kinase family.</text>
</comment>
<organism evidence="4 5">
    <name type="scientific">Dermatophagoides farinae</name>
    <name type="common">American house dust mite</name>
    <dbReference type="NCBI Taxonomy" id="6954"/>
    <lineage>
        <taxon>Eukaryota</taxon>
        <taxon>Metazoa</taxon>
        <taxon>Ecdysozoa</taxon>
        <taxon>Arthropoda</taxon>
        <taxon>Chelicerata</taxon>
        <taxon>Arachnida</taxon>
        <taxon>Acari</taxon>
        <taxon>Acariformes</taxon>
        <taxon>Sarcoptiformes</taxon>
        <taxon>Astigmata</taxon>
        <taxon>Psoroptidia</taxon>
        <taxon>Analgoidea</taxon>
        <taxon>Pyroglyphidae</taxon>
        <taxon>Dermatophagoidinae</taxon>
        <taxon>Dermatophagoides</taxon>
    </lineage>
</organism>
<dbReference type="PIRSF" id="PIRSF006221">
    <property type="entry name" value="Ketosamine-3-kinase"/>
    <property type="match status" value="1"/>
</dbReference>
<dbReference type="Pfam" id="PF03881">
    <property type="entry name" value="Fructosamin_kin"/>
    <property type="match status" value="2"/>
</dbReference>
<gene>
    <name evidence="4" type="primary">FN3KRP_1</name>
    <name evidence="4" type="ORF">DERF_006821</name>
</gene>
<dbReference type="Gene3D" id="3.90.1200.10">
    <property type="match status" value="1"/>
</dbReference>
<keyword evidence="3 4" id="KW-0418">Kinase</keyword>
<reference evidence="4" key="1">
    <citation type="submission" date="2013-05" db="EMBL/GenBank/DDBJ databases">
        <authorList>
            <person name="Yim A.K.Y."/>
            <person name="Chan T.F."/>
            <person name="Ji K.M."/>
            <person name="Liu X.Y."/>
            <person name="Zhou J.W."/>
            <person name="Li R.Q."/>
            <person name="Yang K.Y."/>
            <person name="Li J."/>
            <person name="Li M."/>
            <person name="Law P.T.W."/>
            <person name="Wu Y.L."/>
            <person name="Cai Z.L."/>
            <person name="Qin H."/>
            <person name="Bao Y."/>
            <person name="Leung R.K.K."/>
            <person name="Ng P.K.S."/>
            <person name="Zou J."/>
            <person name="Zhong X.J."/>
            <person name="Ran P.X."/>
            <person name="Zhong N.S."/>
            <person name="Liu Z.G."/>
            <person name="Tsui S.K.W."/>
        </authorList>
    </citation>
    <scope>NUCLEOTIDE SEQUENCE</scope>
    <source>
        <strain evidence="4">Derf</strain>
        <tissue evidence="4">Whole organism</tissue>
    </source>
</reference>
<evidence type="ECO:0000313" key="5">
    <source>
        <dbReference type="Proteomes" id="UP000790347"/>
    </source>
</evidence>
<protein>
    <recommendedName>
        <fullName evidence="1">protein-ribulosamine 3-kinase</fullName>
        <ecNumber evidence="1">2.7.1.172</ecNumber>
    </recommendedName>
</protein>
<name>A0A922L7D2_DERFA</name>
<dbReference type="InterPro" id="IPR011009">
    <property type="entry name" value="Kinase-like_dom_sf"/>
</dbReference>
<dbReference type="EMBL" id="ASGP02000003">
    <property type="protein sequence ID" value="KAH9516057.1"/>
    <property type="molecule type" value="Genomic_DNA"/>
</dbReference>
<accession>A0A922L7D2</accession>
<dbReference type="SUPFAM" id="SSF56112">
    <property type="entry name" value="Protein kinase-like (PK-like)"/>
    <property type="match status" value="1"/>
</dbReference>
<evidence type="ECO:0000313" key="4">
    <source>
        <dbReference type="EMBL" id="KAH9516057.1"/>
    </source>
</evidence>
<dbReference type="GO" id="GO:0016301">
    <property type="term" value="F:kinase activity"/>
    <property type="evidence" value="ECO:0007669"/>
    <property type="project" value="UniProtKB-UniRule"/>
</dbReference>
<comment type="catalytic activity">
    <reaction evidence="2">
        <text>N(6)-D-ribulosyl-L-lysyl-[protein] + ATP = N(6)-(3-O-phospho-D-ribulosyl)-L-lysyl-[protein] + ADP + H(+)</text>
        <dbReference type="Rhea" id="RHEA:48432"/>
        <dbReference type="Rhea" id="RHEA-COMP:12103"/>
        <dbReference type="Rhea" id="RHEA-COMP:12104"/>
        <dbReference type="ChEBI" id="CHEBI:15378"/>
        <dbReference type="ChEBI" id="CHEBI:30616"/>
        <dbReference type="ChEBI" id="CHEBI:90418"/>
        <dbReference type="ChEBI" id="CHEBI:90420"/>
        <dbReference type="ChEBI" id="CHEBI:456216"/>
        <dbReference type="EC" id="2.7.1.172"/>
    </reaction>
    <physiologicalReaction direction="left-to-right" evidence="2">
        <dbReference type="Rhea" id="RHEA:48433"/>
    </physiologicalReaction>
</comment>
<dbReference type="EC" id="2.7.1.172" evidence="1"/>
<keyword evidence="5" id="KW-1185">Reference proteome</keyword>
<dbReference type="Proteomes" id="UP000790347">
    <property type="component" value="Unassembled WGS sequence"/>
</dbReference>
<dbReference type="PANTHER" id="PTHR12149:SF8">
    <property type="entry name" value="PROTEIN-RIBULOSAMINE 3-KINASE"/>
    <property type="match status" value="1"/>
</dbReference>
<dbReference type="GO" id="GO:0102193">
    <property type="term" value="F:protein-ribulosamine 3-kinase activity"/>
    <property type="evidence" value="ECO:0007669"/>
    <property type="project" value="UniProtKB-EC"/>
</dbReference>
<dbReference type="PANTHER" id="PTHR12149">
    <property type="entry name" value="FRUCTOSAMINE 3 KINASE-RELATED PROTEIN"/>
    <property type="match status" value="1"/>
</dbReference>
<proteinExistence type="inferred from homology"/>